<dbReference type="PROSITE" id="PS00783">
    <property type="entry name" value="RIBOSOMAL_L13"/>
    <property type="match status" value="1"/>
</dbReference>
<dbReference type="GO" id="GO:0017148">
    <property type="term" value="P:negative regulation of translation"/>
    <property type="evidence" value="ECO:0007669"/>
    <property type="project" value="TreeGrafter"/>
</dbReference>
<name>A0A285MV71_9FLAO</name>
<keyword evidence="10" id="KW-1185">Reference proteome</keyword>
<evidence type="ECO:0000256" key="8">
    <source>
        <dbReference type="RuleBase" id="RU003878"/>
    </source>
</evidence>
<dbReference type="InterPro" id="IPR005823">
    <property type="entry name" value="Ribosomal_uL13_bac-type"/>
</dbReference>
<evidence type="ECO:0000256" key="7">
    <source>
        <dbReference type="RuleBase" id="RU003877"/>
    </source>
</evidence>
<dbReference type="EMBL" id="OBEH01000004">
    <property type="protein sequence ID" value="SNZ01090.1"/>
    <property type="molecule type" value="Genomic_DNA"/>
</dbReference>
<comment type="function">
    <text evidence="6 8">This protein is one of the early assembly proteins of the 50S ribosomal subunit, although it is not seen to bind rRNA by itself. It is important during the early stages of 50S assembly.</text>
</comment>
<dbReference type="InterPro" id="IPR005822">
    <property type="entry name" value="Ribosomal_uL13"/>
</dbReference>
<protein>
    <recommendedName>
        <fullName evidence="5 6">Large ribosomal subunit protein uL13</fullName>
    </recommendedName>
</protein>
<evidence type="ECO:0000256" key="6">
    <source>
        <dbReference type="HAMAP-Rule" id="MF_01366"/>
    </source>
</evidence>
<keyword evidence="3 6" id="KW-0689">Ribosomal protein</keyword>
<dbReference type="AlphaFoldDB" id="A0A285MV71"/>
<dbReference type="InterPro" id="IPR023563">
    <property type="entry name" value="Ribosomal_uL13_CS"/>
</dbReference>
<dbReference type="GO" id="GO:0006412">
    <property type="term" value="P:translation"/>
    <property type="evidence" value="ECO:0007669"/>
    <property type="project" value="UniProtKB-UniRule"/>
</dbReference>
<sequence>MDTLSYKTISANKSTVDKQWLLVDAEGQTLGRLASKVAKLLRGKHKPNFTPHVDCGDNVIVINAEKINLTGNKWADKTYSRYTGYPGGQRSTTAQELLEKHPERIVEKSVKGMLPKNKLGADLFRNLKVYVGAEHGQEAQKPKAININDYK</sequence>
<reference evidence="10" key="1">
    <citation type="submission" date="2017-09" db="EMBL/GenBank/DDBJ databases">
        <authorList>
            <person name="Varghese N."/>
            <person name="Submissions S."/>
        </authorList>
    </citation>
    <scope>NUCLEOTIDE SEQUENCE [LARGE SCALE GENOMIC DNA]</scope>
    <source>
        <strain evidence="10">DSM 25885</strain>
    </source>
</reference>
<dbReference type="FunFam" id="3.90.1180.10:FF:000001">
    <property type="entry name" value="50S ribosomal protein L13"/>
    <property type="match status" value="1"/>
</dbReference>
<dbReference type="InterPro" id="IPR036899">
    <property type="entry name" value="Ribosomal_uL13_sf"/>
</dbReference>
<proteinExistence type="inferred from homology"/>
<evidence type="ECO:0000256" key="5">
    <source>
        <dbReference type="ARBA" id="ARBA00035201"/>
    </source>
</evidence>
<dbReference type="GO" id="GO:0003735">
    <property type="term" value="F:structural constituent of ribosome"/>
    <property type="evidence" value="ECO:0007669"/>
    <property type="project" value="InterPro"/>
</dbReference>
<dbReference type="GO" id="GO:0003729">
    <property type="term" value="F:mRNA binding"/>
    <property type="evidence" value="ECO:0007669"/>
    <property type="project" value="TreeGrafter"/>
</dbReference>
<dbReference type="SUPFAM" id="SSF52161">
    <property type="entry name" value="Ribosomal protein L13"/>
    <property type="match status" value="1"/>
</dbReference>
<dbReference type="PANTHER" id="PTHR11545:SF2">
    <property type="entry name" value="LARGE RIBOSOMAL SUBUNIT PROTEIN UL13M"/>
    <property type="match status" value="1"/>
</dbReference>
<keyword evidence="4 6" id="KW-0687">Ribonucleoprotein</keyword>
<organism evidence="9 10">
    <name type="scientific">Flagellimonas pacifica</name>
    <dbReference type="NCBI Taxonomy" id="1247520"/>
    <lineage>
        <taxon>Bacteria</taxon>
        <taxon>Pseudomonadati</taxon>
        <taxon>Bacteroidota</taxon>
        <taxon>Flavobacteriia</taxon>
        <taxon>Flavobacteriales</taxon>
        <taxon>Flavobacteriaceae</taxon>
        <taxon>Flagellimonas</taxon>
    </lineage>
</organism>
<dbReference type="PANTHER" id="PTHR11545">
    <property type="entry name" value="RIBOSOMAL PROTEIN L13"/>
    <property type="match status" value="1"/>
</dbReference>
<dbReference type="PIRSF" id="PIRSF002181">
    <property type="entry name" value="Ribosomal_L13"/>
    <property type="match status" value="1"/>
</dbReference>
<dbReference type="RefSeq" id="WP_097046529.1">
    <property type="nucleotide sequence ID" value="NZ_OBEH01000004.1"/>
</dbReference>
<evidence type="ECO:0000313" key="10">
    <source>
        <dbReference type="Proteomes" id="UP000219048"/>
    </source>
</evidence>
<dbReference type="OrthoDB" id="9801330at2"/>
<gene>
    <name evidence="6 8" type="primary">rplM</name>
    <name evidence="9" type="ORF">SAMN06265377_2921</name>
</gene>
<dbReference type="CDD" id="cd00392">
    <property type="entry name" value="Ribosomal_L13"/>
    <property type="match status" value="1"/>
</dbReference>
<dbReference type="Gene3D" id="3.90.1180.10">
    <property type="entry name" value="Ribosomal protein L13"/>
    <property type="match status" value="1"/>
</dbReference>
<evidence type="ECO:0000256" key="3">
    <source>
        <dbReference type="ARBA" id="ARBA00022980"/>
    </source>
</evidence>
<evidence type="ECO:0000313" key="9">
    <source>
        <dbReference type="EMBL" id="SNZ01090.1"/>
    </source>
</evidence>
<dbReference type="Proteomes" id="UP000219048">
    <property type="component" value="Unassembled WGS sequence"/>
</dbReference>
<dbReference type="Pfam" id="PF00572">
    <property type="entry name" value="Ribosomal_L13"/>
    <property type="match status" value="1"/>
</dbReference>
<comment type="subunit">
    <text evidence="2 6">Part of the 50S ribosomal subunit.</text>
</comment>
<evidence type="ECO:0000256" key="1">
    <source>
        <dbReference type="ARBA" id="ARBA00006227"/>
    </source>
</evidence>
<dbReference type="NCBIfam" id="TIGR01066">
    <property type="entry name" value="rplM_bact"/>
    <property type="match status" value="1"/>
</dbReference>
<evidence type="ECO:0000256" key="4">
    <source>
        <dbReference type="ARBA" id="ARBA00023274"/>
    </source>
</evidence>
<dbReference type="HAMAP" id="MF_01366">
    <property type="entry name" value="Ribosomal_uL13"/>
    <property type="match status" value="1"/>
</dbReference>
<evidence type="ECO:0000256" key="2">
    <source>
        <dbReference type="ARBA" id="ARBA00011838"/>
    </source>
</evidence>
<comment type="similarity">
    <text evidence="1 6 7">Belongs to the universal ribosomal protein uL13 family.</text>
</comment>
<accession>A0A285MV71</accession>
<dbReference type="GO" id="GO:0022625">
    <property type="term" value="C:cytosolic large ribosomal subunit"/>
    <property type="evidence" value="ECO:0007669"/>
    <property type="project" value="TreeGrafter"/>
</dbReference>